<name>A0A1G2D077_9BACT</name>
<protein>
    <submittedName>
        <fullName evidence="2">Uncharacterized protein</fullName>
    </submittedName>
</protein>
<feature type="transmembrane region" description="Helical" evidence="1">
    <location>
        <begin position="44"/>
        <end position="65"/>
    </location>
</feature>
<evidence type="ECO:0000313" key="2">
    <source>
        <dbReference type="EMBL" id="OGZ06917.1"/>
    </source>
</evidence>
<evidence type="ECO:0000313" key="3">
    <source>
        <dbReference type="Proteomes" id="UP000177996"/>
    </source>
</evidence>
<evidence type="ECO:0000256" key="1">
    <source>
        <dbReference type="SAM" id="Phobius"/>
    </source>
</evidence>
<accession>A0A1G2D077</accession>
<dbReference type="AlphaFoldDB" id="A0A1G2D077"/>
<dbReference type="Proteomes" id="UP000177996">
    <property type="component" value="Unassembled WGS sequence"/>
</dbReference>
<organism evidence="2 3">
    <name type="scientific">Candidatus Lloydbacteria bacterium RIFCSPHIGHO2_02_FULL_50_13</name>
    <dbReference type="NCBI Taxonomy" id="1798661"/>
    <lineage>
        <taxon>Bacteria</taxon>
        <taxon>Candidatus Lloydiibacteriota</taxon>
    </lineage>
</organism>
<sequence>MSTEKAGTHDSNPAVMTDRVISAICSSISLGFAAGVMAAPNGLVLGFVVGCFVAIGVLFALNAIVSNRPGTH</sequence>
<dbReference type="EMBL" id="MHLL01000075">
    <property type="protein sequence ID" value="OGZ06917.1"/>
    <property type="molecule type" value="Genomic_DNA"/>
</dbReference>
<proteinExistence type="predicted"/>
<reference evidence="2 3" key="1">
    <citation type="journal article" date="2016" name="Nat. Commun.">
        <title>Thousands of microbial genomes shed light on interconnected biogeochemical processes in an aquifer system.</title>
        <authorList>
            <person name="Anantharaman K."/>
            <person name="Brown C.T."/>
            <person name="Hug L.A."/>
            <person name="Sharon I."/>
            <person name="Castelle C.J."/>
            <person name="Probst A.J."/>
            <person name="Thomas B.C."/>
            <person name="Singh A."/>
            <person name="Wilkins M.J."/>
            <person name="Karaoz U."/>
            <person name="Brodie E.L."/>
            <person name="Williams K.H."/>
            <person name="Hubbard S.S."/>
            <person name="Banfield J.F."/>
        </authorList>
    </citation>
    <scope>NUCLEOTIDE SEQUENCE [LARGE SCALE GENOMIC DNA]</scope>
</reference>
<gene>
    <name evidence="2" type="ORF">A3D65_04430</name>
</gene>
<comment type="caution">
    <text evidence="2">The sequence shown here is derived from an EMBL/GenBank/DDBJ whole genome shotgun (WGS) entry which is preliminary data.</text>
</comment>
<keyword evidence="1" id="KW-0812">Transmembrane</keyword>
<keyword evidence="1" id="KW-1133">Transmembrane helix</keyword>
<keyword evidence="1" id="KW-0472">Membrane</keyword>
<feature type="transmembrane region" description="Helical" evidence="1">
    <location>
        <begin position="20"/>
        <end position="38"/>
    </location>
</feature>